<proteinExistence type="predicted"/>
<name>A0A6S7IVD4_PARCT</name>
<protein>
    <submittedName>
        <fullName evidence="2">Uncharacterized protein</fullName>
    </submittedName>
</protein>
<accession>A0A6S7IVD4</accession>
<dbReference type="Proteomes" id="UP001152795">
    <property type="component" value="Unassembled WGS sequence"/>
</dbReference>
<sequence>MQHCLQISEDCLLQHIQREHYQAVIWKRETTPIIDAPSPTDNGWKIDEEGNIDVANNQCDKMCQCVGCTNFPHESSESGSLEDDSEEDLGSDMEKENL</sequence>
<feature type="compositionally biased region" description="Acidic residues" evidence="1">
    <location>
        <begin position="80"/>
        <end position="91"/>
    </location>
</feature>
<evidence type="ECO:0000313" key="2">
    <source>
        <dbReference type="EMBL" id="CAB4005708.1"/>
    </source>
</evidence>
<organism evidence="2 3">
    <name type="scientific">Paramuricea clavata</name>
    <name type="common">Red gorgonian</name>
    <name type="synonym">Violescent sea-whip</name>
    <dbReference type="NCBI Taxonomy" id="317549"/>
    <lineage>
        <taxon>Eukaryota</taxon>
        <taxon>Metazoa</taxon>
        <taxon>Cnidaria</taxon>
        <taxon>Anthozoa</taxon>
        <taxon>Octocorallia</taxon>
        <taxon>Malacalcyonacea</taxon>
        <taxon>Plexauridae</taxon>
        <taxon>Paramuricea</taxon>
    </lineage>
</organism>
<feature type="region of interest" description="Disordered" evidence="1">
    <location>
        <begin position="71"/>
        <end position="98"/>
    </location>
</feature>
<evidence type="ECO:0000256" key="1">
    <source>
        <dbReference type="SAM" id="MobiDB-lite"/>
    </source>
</evidence>
<comment type="caution">
    <text evidence="2">The sequence shown here is derived from an EMBL/GenBank/DDBJ whole genome shotgun (WGS) entry which is preliminary data.</text>
</comment>
<reference evidence="2" key="1">
    <citation type="submission" date="2020-04" db="EMBL/GenBank/DDBJ databases">
        <authorList>
            <person name="Alioto T."/>
            <person name="Alioto T."/>
            <person name="Gomez Garrido J."/>
        </authorList>
    </citation>
    <scope>NUCLEOTIDE SEQUENCE</scope>
    <source>
        <strain evidence="2">A484AB</strain>
    </source>
</reference>
<dbReference type="AlphaFoldDB" id="A0A6S7IVD4"/>
<keyword evidence="3" id="KW-1185">Reference proteome</keyword>
<evidence type="ECO:0000313" key="3">
    <source>
        <dbReference type="Proteomes" id="UP001152795"/>
    </source>
</evidence>
<gene>
    <name evidence="2" type="ORF">PACLA_8A065092</name>
</gene>
<dbReference type="EMBL" id="CACRXK020005285">
    <property type="protein sequence ID" value="CAB4005708.1"/>
    <property type="molecule type" value="Genomic_DNA"/>
</dbReference>